<organism evidence="2 3">
    <name type="scientific">Neobacillus bataviensis</name>
    <dbReference type="NCBI Taxonomy" id="220685"/>
    <lineage>
        <taxon>Bacteria</taxon>
        <taxon>Bacillati</taxon>
        <taxon>Bacillota</taxon>
        <taxon>Bacilli</taxon>
        <taxon>Bacillales</taxon>
        <taxon>Bacillaceae</taxon>
        <taxon>Neobacillus</taxon>
    </lineage>
</organism>
<keyword evidence="1" id="KW-0812">Transmembrane</keyword>
<keyword evidence="1" id="KW-1133">Transmembrane helix</keyword>
<gene>
    <name evidence="2" type="ORF">FB550_104167</name>
</gene>
<comment type="caution">
    <text evidence="2">The sequence shown here is derived from an EMBL/GenBank/DDBJ whole genome shotgun (WGS) entry which is preliminary data.</text>
</comment>
<keyword evidence="1" id="KW-0472">Membrane</keyword>
<reference evidence="2 3" key="1">
    <citation type="submission" date="2019-06" db="EMBL/GenBank/DDBJ databases">
        <title>Sorghum-associated microbial communities from plants grown in Nebraska, USA.</title>
        <authorList>
            <person name="Schachtman D."/>
        </authorList>
    </citation>
    <scope>NUCLEOTIDE SEQUENCE [LARGE SCALE GENOMIC DNA]</scope>
    <source>
        <strain evidence="2 3">2482</strain>
    </source>
</reference>
<evidence type="ECO:0008006" key="4">
    <source>
        <dbReference type="Google" id="ProtNLM"/>
    </source>
</evidence>
<keyword evidence="3" id="KW-1185">Reference proteome</keyword>
<evidence type="ECO:0000256" key="1">
    <source>
        <dbReference type="SAM" id="Phobius"/>
    </source>
</evidence>
<evidence type="ECO:0000313" key="2">
    <source>
        <dbReference type="EMBL" id="TWE02619.1"/>
    </source>
</evidence>
<evidence type="ECO:0000313" key="3">
    <source>
        <dbReference type="Proteomes" id="UP000319671"/>
    </source>
</evidence>
<dbReference type="Proteomes" id="UP000319671">
    <property type="component" value="Unassembled WGS sequence"/>
</dbReference>
<sequence>MIWLLRFILLFLLLSIIYLGIKSLFNSSRKLDSARKHKRFLFLDDEDIRKNFFVTYKGVVFVGEKYMGVKDDSFDVISILIWPDQTAELKGLIKDDFVYLTEKILEKYPNAEIHWKSPVNEFLQTSRV</sequence>
<name>A0A561DHA1_9BACI</name>
<protein>
    <recommendedName>
        <fullName evidence="4">Sigma-w pathway protein ysdB</fullName>
    </recommendedName>
</protein>
<accession>A0A561DHA1</accession>
<proteinExistence type="predicted"/>
<feature type="transmembrane region" description="Helical" evidence="1">
    <location>
        <begin position="6"/>
        <end position="25"/>
    </location>
</feature>
<dbReference type="EMBL" id="VIVN01000004">
    <property type="protein sequence ID" value="TWE02619.1"/>
    <property type="molecule type" value="Genomic_DNA"/>
</dbReference>
<dbReference type="AlphaFoldDB" id="A0A561DHA1"/>
<dbReference type="RefSeq" id="WP_144564427.1">
    <property type="nucleotide sequence ID" value="NZ_VIVN01000004.1"/>
</dbReference>